<reference evidence="1" key="2">
    <citation type="submission" date="2023-06" db="EMBL/GenBank/DDBJ databases">
        <authorList>
            <person name="Ma L."/>
            <person name="Liu K.-W."/>
            <person name="Li Z."/>
            <person name="Hsiao Y.-Y."/>
            <person name="Qi Y."/>
            <person name="Fu T."/>
            <person name="Tang G."/>
            <person name="Zhang D."/>
            <person name="Sun W.-H."/>
            <person name="Liu D.-K."/>
            <person name="Li Y."/>
            <person name="Chen G.-Z."/>
            <person name="Liu X.-D."/>
            <person name="Liao X.-Y."/>
            <person name="Jiang Y.-T."/>
            <person name="Yu X."/>
            <person name="Hao Y."/>
            <person name="Huang J."/>
            <person name="Zhao X.-W."/>
            <person name="Ke S."/>
            <person name="Chen Y.-Y."/>
            <person name="Wu W.-L."/>
            <person name="Hsu J.-L."/>
            <person name="Lin Y.-F."/>
            <person name="Huang M.-D."/>
            <person name="Li C.-Y."/>
            <person name="Huang L."/>
            <person name="Wang Z.-W."/>
            <person name="Zhao X."/>
            <person name="Zhong W.-Y."/>
            <person name="Peng D.-H."/>
            <person name="Ahmad S."/>
            <person name="Lan S."/>
            <person name="Zhang J.-S."/>
            <person name="Tsai W.-C."/>
            <person name="Van De Peer Y."/>
            <person name="Liu Z.-J."/>
        </authorList>
    </citation>
    <scope>NUCLEOTIDE SEQUENCE</scope>
    <source>
        <strain evidence="1">CP</strain>
        <tissue evidence="1">Leaves</tissue>
    </source>
</reference>
<comment type="caution">
    <text evidence="1">The sequence shown here is derived from an EMBL/GenBank/DDBJ whole genome shotgun (WGS) entry which is preliminary data.</text>
</comment>
<evidence type="ECO:0000313" key="2">
    <source>
        <dbReference type="Proteomes" id="UP001180020"/>
    </source>
</evidence>
<sequence length="100" mass="10878">MFPSARGYGHTLYCHKDFCSTLISPSAALIRQSMESNTLSNMRFLFASSQGTPVGEQERSESIDGDDVAVSESNVDEHVGMASSVARELLILLEVDLGHE</sequence>
<gene>
    <name evidence="1" type="ORF">QJS10_CPA16g01425</name>
</gene>
<name>A0AAV9D3W5_ACOCL</name>
<proteinExistence type="predicted"/>
<dbReference type="Proteomes" id="UP001180020">
    <property type="component" value="Unassembled WGS sequence"/>
</dbReference>
<organism evidence="1 2">
    <name type="scientific">Acorus calamus</name>
    <name type="common">Sweet flag</name>
    <dbReference type="NCBI Taxonomy" id="4465"/>
    <lineage>
        <taxon>Eukaryota</taxon>
        <taxon>Viridiplantae</taxon>
        <taxon>Streptophyta</taxon>
        <taxon>Embryophyta</taxon>
        <taxon>Tracheophyta</taxon>
        <taxon>Spermatophyta</taxon>
        <taxon>Magnoliopsida</taxon>
        <taxon>Liliopsida</taxon>
        <taxon>Acoraceae</taxon>
        <taxon>Acorus</taxon>
    </lineage>
</organism>
<dbReference type="EMBL" id="JAUJYO010000016">
    <property type="protein sequence ID" value="KAK1295514.1"/>
    <property type="molecule type" value="Genomic_DNA"/>
</dbReference>
<dbReference type="AlphaFoldDB" id="A0AAV9D3W5"/>
<protein>
    <submittedName>
        <fullName evidence="1">Uncharacterized protein</fullName>
    </submittedName>
</protein>
<accession>A0AAV9D3W5</accession>
<reference evidence="1" key="1">
    <citation type="journal article" date="2023" name="Nat. Commun.">
        <title>Diploid and tetraploid genomes of Acorus and the evolution of monocots.</title>
        <authorList>
            <person name="Ma L."/>
            <person name="Liu K.W."/>
            <person name="Li Z."/>
            <person name="Hsiao Y.Y."/>
            <person name="Qi Y."/>
            <person name="Fu T."/>
            <person name="Tang G.D."/>
            <person name="Zhang D."/>
            <person name="Sun W.H."/>
            <person name="Liu D.K."/>
            <person name="Li Y."/>
            <person name="Chen G.Z."/>
            <person name="Liu X.D."/>
            <person name="Liao X.Y."/>
            <person name="Jiang Y.T."/>
            <person name="Yu X."/>
            <person name="Hao Y."/>
            <person name="Huang J."/>
            <person name="Zhao X.W."/>
            <person name="Ke S."/>
            <person name="Chen Y.Y."/>
            <person name="Wu W.L."/>
            <person name="Hsu J.L."/>
            <person name="Lin Y.F."/>
            <person name="Huang M.D."/>
            <person name="Li C.Y."/>
            <person name="Huang L."/>
            <person name="Wang Z.W."/>
            <person name="Zhao X."/>
            <person name="Zhong W.Y."/>
            <person name="Peng D.H."/>
            <person name="Ahmad S."/>
            <person name="Lan S."/>
            <person name="Zhang J.S."/>
            <person name="Tsai W.C."/>
            <person name="Van de Peer Y."/>
            <person name="Liu Z.J."/>
        </authorList>
    </citation>
    <scope>NUCLEOTIDE SEQUENCE</scope>
    <source>
        <strain evidence="1">CP</strain>
    </source>
</reference>
<evidence type="ECO:0000313" key="1">
    <source>
        <dbReference type="EMBL" id="KAK1295514.1"/>
    </source>
</evidence>
<keyword evidence="2" id="KW-1185">Reference proteome</keyword>